<dbReference type="FunFam" id="3.40.50.300:FF:000421">
    <property type="entry name" value="Branched-chain amino acid ABC transporter ATP-binding protein"/>
    <property type="match status" value="1"/>
</dbReference>
<feature type="domain" description="ABC transporter" evidence="4">
    <location>
        <begin position="17"/>
        <end position="270"/>
    </location>
</feature>
<dbReference type="STRING" id="1122930.SAMN02745168_0691"/>
<dbReference type="GO" id="GO:0005524">
    <property type="term" value="F:ATP binding"/>
    <property type="evidence" value="ECO:0007669"/>
    <property type="project" value="UniProtKB-KW"/>
</dbReference>
<dbReference type="Gene3D" id="3.40.50.300">
    <property type="entry name" value="P-loop containing nucleotide triphosphate hydrolases"/>
    <property type="match status" value="1"/>
</dbReference>
<dbReference type="InterPro" id="IPR003439">
    <property type="entry name" value="ABC_transporter-like_ATP-bd"/>
</dbReference>
<accession>A0A1W1YV64</accession>
<keyword evidence="2" id="KW-0547">Nucleotide-binding</keyword>
<dbReference type="EMBL" id="FWXW01000001">
    <property type="protein sequence ID" value="SMC40024.1"/>
    <property type="molecule type" value="Genomic_DNA"/>
</dbReference>
<dbReference type="Pfam" id="PF12399">
    <property type="entry name" value="BCA_ABC_TP_C"/>
    <property type="match status" value="1"/>
</dbReference>
<evidence type="ECO:0000256" key="1">
    <source>
        <dbReference type="ARBA" id="ARBA00022448"/>
    </source>
</evidence>
<evidence type="ECO:0000313" key="5">
    <source>
        <dbReference type="EMBL" id="SMC40024.1"/>
    </source>
</evidence>
<dbReference type="SUPFAM" id="SSF52540">
    <property type="entry name" value="P-loop containing nucleoside triphosphate hydrolases"/>
    <property type="match status" value="1"/>
</dbReference>
<organism evidence="5 6">
    <name type="scientific">Papillibacter cinnamivorans DSM 12816</name>
    <dbReference type="NCBI Taxonomy" id="1122930"/>
    <lineage>
        <taxon>Bacteria</taxon>
        <taxon>Bacillati</taxon>
        <taxon>Bacillota</taxon>
        <taxon>Clostridia</taxon>
        <taxon>Eubacteriales</taxon>
        <taxon>Oscillospiraceae</taxon>
        <taxon>Papillibacter</taxon>
    </lineage>
</organism>
<gene>
    <name evidence="5" type="ORF">SAMN02745168_0691</name>
</gene>
<evidence type="ECO:0000313" key="6">
    <source>
        <dbReference type="Proteomes" id="UP000192790"/>
    </source>
</evidence>
<evidence type="ECO:0000256" key="3">
    <source>
        <dbReference type="ARBA" id="ARBA00022840"/>
    </source>
</evidence>
<proteinExistence type="predicted"/>
<dbReference type="AlphaFoldDB" id="A0A1W1YV64"/>
<dbReference type="GO" id="GO:0005886">
    <property type="term" value="C:plasma membrane"/>
    <property type="evidence" value="ECO:0007669"/>
    <property type="project" value="TreeGrafter"/>
</dbReference>
<dbReference type="OrthoDB" id="1689883at2"/>
<dbReference type="InterPro" id="IPR027417">
    <property type="entry name" value="P-loop_NTPase"/>
</dbReference>
<evidence type="ECO:0000256" key="2">
    <source>
        <dbReference type="ARBA" id="ARBA00022741"/>
    </source>
</evidence>
<dbReference type="InterPro" id="IPR051120">
    <property type="entry name" value="ABC_AA/LPS_Transport"/>
</dbReference>
<dbReference type="InterPro" id="IPR003593">
    <property type="entry name" value="AAA+_ATPase"/>
</dbReference>
<keyword evidence="1" id="KW-0813">Transport</keyword>
<dbReference type="Proteomes" id="UP000192790">
    <property type="component" value="Unassembled WGS sequence"/>
</dbReference>
<keyword evidence="6" id="KW-1185">Reference proteome</keyword>
<dbReference type="GO" id="GO:0016887">
    <property type="term" value="F:ATP hydrolysis activity"/>
    <property type="evidence" value="ECO:0007669"/>
    <property type="project" value="InterPro"/>
</dbReference>
<name>A0A1W1YV64_9FIRM</name>
<sequence>MAEKNTAVHTLAPDEILQVKNLSINFGGLKAVDDLTFTLKEKEIFGLIGPNGAGKTTVFNCITQFYKPTAGEIWFRTNKGTVENLIGKQVHDIIRLGLVRTFQNVELIRELSIIDNVLIGAHIDFKASVLSQALKLPKARREERELRQQAESVLDYLGIVELKDQLAGGQPYGILKKVELARTLMCQPRLIILDEPAAGLNDVETEQLAETIHTIRDKYNCTIFLVEHDMRLVMSICNHICAISFGKLLANGTPSEIQNNKSVQEAYLGAEED</sequence>
<dbReference type="RefSeq" id="WP_084233307.1">
    <property type="nucleotide sequence ID" value="NZ_FWXW01000001.1"/>
</dbReference>
<dbReference type="SMART" id="SM00382">
    <property type="entry name" value="AAA"/>
    <property type="match status" value="1"/>
</dbReference>
<dbReference type="InterPro" id="IPR032823">
    <property type="entry name" value="BCA_ABC_TP_C"/>
</dbReference>
<dbReference type="CDD" id="cd03219">
    <property type="entry name" value="ABC_Mj1267_LivG_branched"/>
    <property type="match status" value="1"/>
</dbReference>
<evidence type="ECO:0000259" key="4">
    <source>
        <dbReference type="PROSITE" id="PS50893"/>
    </source>
</evidence>
<reference evidence="5 6" key="1">
    <citation type="submission" date="2017-04" db="EMBL/GenBank/DDBJ databases">
        <authorList>
            <person name="Afonso C.L."/>
            <person name="Miller P.J."/>
            <person name="Scott M.A."/>
            <person name="Spackman E."/>
            <person name="Goraichik I."/>
            <person name="Dimitrov K.M."/>
            <person name="Suarez D.L."/>
            <person name="Swayne D.E."/>
        </authorList>
    </citation>
    <scope>NUCLEOTIDE SEQUENCE [LARGE SCALE GENOMIC DNA]</scope>
    <source>
        <strain evidence="5 6">DSM 12816</strain>
    </source>
</reference>
<dbReference type="PANTHER" id="PTHR45772">
    <property type="entry name" value="CONSERVED COMPONENT OF ABC TRANSPORTER FOR NATURAL AMINO ACIDS-RELATED"/>
    <property type="match status" value="1"/>
</dbReference>
<dbReference type="Pfam" id="PF00005">
    <property type="entry name" value="ABC_tran"/>
    <property type="match status" value="1"/>
</dbReference>
<keyword evidence="3 5" id="KW-0067">ATP-binding</keyword>
<protein>
    <submittedName>
        <fullName evidence="5">Branched-chain amino acid transport system ATP-binding protein</fullName>
    </submittedName>
</protein>
<dbReference type="PROSITE" id="PS50893">
    <property type="entry name" value="ABC_TRANSPORTER_2"/>
    <property type="match status" value="1"/>
</dbReference>
<dbReference type="PANTHER" id="PTHR45772:SF9">
    <property type="entry name" value="CONSERVED COMPONENT OF ABC TRANSPORTER FOR NATURAL AMINO ACIDS"/>
    <property type="match status" value="1"/>
</dbReference>